<name>A0A5B7FI16_PORTR</name>
<dbReference type="AlphaFoldDB" id="A0A5B7FI16"/>
<sequence length="90" mass="10432">MIKETIRVWHRRRGFLGVPTASPKCEYSTEKCSEGKDVISCEEDEAIHTITPRDKRMHRFVPTFNSAGRNGIRVTGAPSDKHKRHLQKWK</sequence>
<dbReference type="Proteomes" id="UP000324222">
    <property type="component" value="Unassembled WGS sequence"/>
</dbReference>
<keyword evidence="3" id="KW-1185">Reference proteome</keyword>
<evidence type="ECO:0000313" key="2">
    <source>
        <dbReference type="EMBL" id="MPC45155.1"/>
    </source>
</evidence>
<comment type="caution">
    <text evidence="2">The sequence shown here is derived from an EMBL/GenBank/DDBJ whole genome shotgun (WGS) entry which is preliminary data.</text>
</comment>
<evidence type="ECO:0000256" key="1">
    <source>
        <dbReference type="SAM" id="MobiDB-lite"/>
    </source>
</evidence>
<organism evidence="2 3">
    <name type="scientific">Portunus trituberculatus</name>
    <name type="common">Swimming crab</name>
    <name type="synonym">Neptunus trituberculatus</name>
    <dbReference type="NCBI Taxonomy" id="210409"/>
    <lineage>
        <taxon>Eukaryota</taxon>
        <taxon>Metazoa</taxon>
        <taxon>Ecdysozoa</taxon>
        <taxon>Arthropoda</taxon>
        <taxon>Crustacea</taxon>
        <taxon>Multicrustacea</taxon>
        <taxon>Malacostraca</taxon>
        <taxon>Eumalacostraca</taxon>
        <taxon>Eucarida</taxon>
        <taxon>Decapoda</taxon>
        <taxon>Pleocyemata</taxon>
        <taxon>Brachyura</taxon>
        <taxon>Eubrachyura</taxon>
        <taxon>Portunoidea</taxon>
        <taxon>Portunidae</taxon>
        <taxon>Portuninae</taxon>
        <taxon>Portunus</taxon>
    </lineage>
</organism>
<feature type="compositionally biased region" description="Basic residues" evidence="1">
    <location>
        <begin position="81"/>
        <end position="90"/>
    </location>
</feature>
<protein>
    <submittedName>
        <fullName evidence="2">Uncharacterized protein</fullName>
    </submittedName>
</protein>
<feature type="region of interest" description="Disordered" evidence="1">
    <location>
        <begin position="67"/>
        <end position="90"/>
    </location>
</feature>
<dbReference type="EMBL" id="VSRR010006597">
    <property type="protein sequence ID" value="MPC45155.1"/>
    <property type="molecule type" value="Genomic_DNA"/>
</dbReference>
<proteinExistence type="predicted"/>
<gene>
    <name evidence="2" type="ORF">E2C01_038842</name>
</gene>
<accession>A0A5B7FI16</accession>
<reference evidence="2 3" key="1">
    <citation type="submission" date="2019-05" db="EMBL/GenBank/DDBJ databases">
        <title>Another draft genome of Portunus trituberculatus and its Hox gene families provides insights of decapod evolution.</title>
        <authorList>
            <person name="Jeong J.-H."/>
            <person name="Song I."/>
            <person name="Kim S."/>
            <person name="Choi T."/>
            <person name="Kim D."/>
            <person name="Ryu S."/>
            <person name="Kim W."/>
        </authorList>
    </citation>
    <scope>NUCLEOTIDE SEQUENCE [LARGE SCALE GENOMIC DNA]</scope>
    <source>
        <tissue evidence="2">Muscle</tissue>
    </source>
</reference>
<evidence type="ECO:0000313" key="3">
    <source>
        <dbReference type="Proteomes" id="UP000324222"/>
    </source>
</evidence>